<dbReference type="InterPro" id="IPR050173">
    <property type="entry name" value="ABC_transporter_C-like"/>
</dbReference>
<accession>A0A9W9SW63</accession>
<dbReference type="GO" id="GO:0005524">
    <property type="term" value="F:ATP binding"/>
    <property type="evidence" value="ECO:0007669"/>
    <property type="project" value="UniProtKB-KW"/>
</dbReference>
<reference evidence="15" key="1">
    <citation type="submission" date="2022-12" db="EMBL/GenBank/DDBJ databases">
        <authorList>
            <person name="Petersen C."/>
        </authorList>
    </citation>
    <scope>NUCLEOTIDE SEQUENCE</scope>
    <source>
        <strain evidence="15">IBT 3081</strain>
    </source>
</reference>
<dbReference type="PROSITE" id="PS00211">
    <property type="entry name" value="ABC_TRANSPORTER_1"/>
    <property type="match status" value="2"/>
</dbReference>
<dbReference type="InterPro" id="IPR036640">
    <property type="entry name" value="ABC1_TM_sf"/>
</dbReference>
<dbReference type="InterPro" id="IPR003593">
    <property type="entry name" value="AAA+_ATPase"/>
</dbReference>
<dbReference type="Gene3D" id="3.40.50.300">
    <property type="entry name" value="P-loop containing nucleotide triphosphate hydrolases"/>
    <property type="match status" value="2"/>
</dbReference>
<comment type="caution">
    <text evidence="15">The sequence shown here is derived from an EMBL/GenBank/DDBJ whole genome shotgun (WGS) entry which is preliminary data.</text>
</comment>
<evidence type="ECO:0000259" key="13">
    <source>
        <dbReference type="PROSITE" id="PS50893"/>
    </source>
</evidence>
<keyword evidence="7" id="KW-0067">ATP-binding</keyword>
<dbReference type="GO" id="GO:0016887">
    <property type="term" value="F:ATP hydrolysis activity"/>
    <property type="evidence" value="ECO:0007669"/>
    <property type="project" value="InterPro"/>
</dbReference>
<keyword evidence="16" id="KW-1185">Reference proteome</keyword>
<dbReference type="Gene3D" id="1.20.1560.10">
    <property type="entry name" value="ABC transporter type 1, transmembrane domain"/>
    <property type="match status" value="2"/>
</dbReference>
<dbReference type="PANTHER" id="PTHR24223:SF399">
    <property type="entry name" value="ABC TRANSPORTER ATNG"/>
    <property type="match status" value="1"/>
</dbReference>
<dbReference type="GO" id="GO:0005886">
    <property type="term" value="C:plasma membrane"/>
    <property type="evidence" value="ECO:0007669"/>
    <property type="project" value="UniProtKB-SubCell"/>
</dbReference>
<evidence type="ECO:0000256" key="5">
    <source>
        <dbReference type="ARBA" id="ARBA00022692"/>
    </source>
</evidence>
<feature type="transmembrane region" description="Helical" evidence="12">
    <location>
        <begin position="1438"/>
        <end position="1463"/>
    </location>
</feature>
<dbReference type="OrthoDB" id="6500128at2759"/>
<keyword evidence="9 12" id="KW-0472">Membrane</keyword>
<dbReference type="SUPFAM" id="SSF110296">
    <property type="entry name" value="Oligoxyloglucan reducing end-specific cellobiohydrolase"/>
    <property type="match status" value="1"/>
</dbReference>
<dbReference type="SUPFAM" id="SSF90123">
    <property type="entry name" value="ABC transporter transmembrane region"/>
    <property type="match status" value="2"/>
</dbReference>
<dbReference type="InterPro" id="IPR044726">
    <property type="entry name" value="ABCC_6TM_D2"/>
</dbReference>
<reference evidence="15" key="2">
    <citation type="journal article" date="2023" name="IMA Fungus">
        <title>Comparative genomic study of the Penicillium genus elucidates a diverse pangenome and 15 lateral gene transfer events.</title>
        <authorList>
            <person name="Petersen C."/>
            <person name="Sorensen T."/>
            <person name="Nielsen M.R."/>
            <person name="Sondergaard T.E."/>
            <person name="Sorensen J.L."/>
            <person name="Fitzpatrick D.A."/>
            <person name="Frisvad J.C."/>
            <person name="Nielsen K.L."/>
        </authorList>
    </citation>
    <scope>NUCLEOTIDE SEQUENCE</scope>
    <source>
        <strain evidence="15">IBT 3081</strain>
    </source>
</reference>
<keyword evidence="5 12" id="KW-0812">Transmembrane</keyword>
<feature type="transmembrane region" description="Helical" evidence="12">
    <location>
        <begin position="1531"/>
        <end position="1552"/>
    </location>
</feature>
<evidence type="ECO:0000256" key="6">
    <source>
        <dbReference type="ARBA" id="ARBA00022741"/>
    </source>
</evidence>
<evidence type="ECO:0000256" key="9">
    <source>
        <dbReference type="ARBA" id="ARBA00023136"/>
    </source>
</evidence>
<feature type="transmembrane region" description="Helical" evidence="12">
    <location>
        <begin position="1310"/>
        <end position="1331"/>
    </location>
</feature>
<evidence type="ECO:0000256" key="1">
    <source>
        <dbReference type="ARBA" id="ARBA00004651"/>
    </source>
</evidence>
<feature type="transmembrane region" description="Helical" evidence="12">
    <location>
        <begin position="495"/>
        <end position="513"/>
    </location>
</feature>
<feature type="compositionally biased region" description="Low complexity" evidence="11">
    <location>
        <begin position="977"/>
        <end position="988"/>
    </location>
</feature>
<feature type="region of interest" description="Disordered" evidence="11">
    <location>
        <begin position="965"/>
        <end position="988"/>
    </location>
</feature>
<feature type="domain" description="ABC transporter" evidence="13">
    <location>
        <begin position="1007"/>
        <end position="1233"/>
    </location>
</feature>
<dbReference type="Gene3D" id="2.120.10.10">
    <property type="match status" value="1"/>
</dbReference>
<dbReference type="SUPFAM" id="SSF52540">
    <property type="entry name" value="P-loop containing nucleoside triphosphate hydrolases"/>
    <property type="match status" value="2"/>
</dbReference>
<keyword evidence="8 12" id="KW-1133">Transmembrane helix</keyword>
<feature type="transmembrane region" description="Helical" evidence="12">
    <location>
        <begin position="554"/>
        <end position="573"/>
    </location>
</feature>
<feature type="domain" description="ABC transmembrane type-1" evidence="14">
    <location>
        <begin position="1326"/>
        <end position="1589"/>
    </location>
</feature>
<feature type="domain" description="ABC transmembrane type-1" evidence="14">
    <location>
        <begin position="672"/>
        <end position="949"/>
    </location>
</feature>
<sequence length="1865" mass="206675">MRIPQVFAFAAAVAAVTIPRSKHSSPTPFTNVTIFSPPSDYIVPRTLYPRNEQLPNGDLLATWENYSPEPPAVYFPIYRSKDHGKTWKEISKVHDTVNGYGLRYQPFLYSLPERVGSFKKGTLLLAGSSIPTDLSSTNIDLYASQNDGLTWKFVSHIAAGGEAVPNNGLTPVWEPFLLAHKGKLICYYADQRDNATYGQAISHQVSTDLKNWGPVVEDVGYPTYTDRPGMPVVTKLPNGQYFYVYEYGSFFGTSSYSFPLYYRLSSDPEKIASAPGQRLVVSSGTKPTSSPYAVWTPYGGKNGTIIVSSGTQSTLFINKALGEGEWTEIASPQEHGYSRSLRVLSGNGGRYLAVHSAGVLLGTNNRVSINMPDDASDLPPFPYFSLHNQPHFHTSPAMLDCSVEEDAFGPIVAPSCLNGFDFTLLFEEIILTLAPIGLVCLAASIRIRRLSGVPEKVNRSWLYAAKELSWLFYIGCHMAMLALWCQPVTFKTRATVLTTFAAVLISLPLAYLSHLEHLRSIRPSTVINVFLVFTLLFDLVRLRTLYFMPTTQTVTILFAISWVIKAIILSLEATEKRSLLKKRYQNSPIESTSGVLNRAIFWWLNELLWRGSKDILTVDSLPALDNDIRAASNPQSLLERWDKADKYHRNSLLWTFVSHYKWAFLEGVLPRLAYTGFCFAQPFLVERVLNFMTEPEHVNSANYAYGLIGAYAIVYLGIAISYAAYEHKTYRVITMVRGSLVTLIFSKTLRMSTTAISDTAAITLMSTDIERIGSGLREMHELYSNVTEVVLALWLLARLLNVATIASTAVVVVCLAAGVPLAVACGKAQGIWLEAVEERVTVTSKVLGVMKNIKMTGLTETVSSSLRDLRSAEIDASFLFRLYETLGITLGYASSSLAPLFGFGVYVILARANDTTPLTNGLAFSALTLFSLLDQPMGSIVNGSEDLMAVVNCFQRIQKHMMETERVDHRLKHDPRASQSAQSSSRSPLIEADSSAWEQYIEPCAIIQNVSAAWSIDTEPVLKDLNIDIQESKITMVVGPVGSGKSTFLKMLMGETPECSGSISTSFTHAAYCSQSPWITFGTIQENIVGASPWDRPWYDQITKVCALKADFQQLPAGDQTKVGVRGSRLSGGQQMRVALARALYSKEPVLILDDALTGLDRETERIILENLFAEDGFMKRSRQTVIMGTNSAHHLLYADNVIALDEDGRIIQHGSYSDLMNSAGYIRMLSDGVHSANSTSRAPDVVLDDETLRELNLDGQHTDLSRRTGDWTVYRFYFQNIGWPLLSVFLALCVLFILGLSFPRQYQQAYLNSWFHALLTVYTEIWLQWWTSANEQHPNEHVYYWLSVYAALGFFSLLTTFAGTWVLGMIIQPRTSRRFHEIILRTTLGATTSFLTSTDIGNTTNRFSQDLELIDNELPSALELTVNAALSCVIEGFLVFVGSSYVTAAVIPACVLLVYYVAKFYVQTSRQMRLLDIEAKAPLFSQFLEALSGLPSIRAYGWTEDYQRRNQIALDASQRPSYLLYCIQRWIGLVLDLIVACIAVIVIAVAISMKGSPSMNLLGIALFNIVNFSGTLQTLVTYWIGLETSIGAVARIRSYVLQATTEDLDSETEAVPEDWPQQGGIDITGLSASYDASVEPVLIGIDLRIHPGEKVALCGRTGSGKSSLVSAILRILELNSGTILIDGIDISKVSRAHVRSRINTIPQQPFFLHGTVRLNANPEGNATDETIIASLRAVNLWSYIQLKGGLDVDMSDDFLSHGQQQLFCLARALCKSSNIIIMDEATSSVDSETDTLMQTVIRTQFKNQTVIAIAHKLHTILDFDKVALMENGKIVEFDTPKALLSKKGSAFRTLLEAFHDSPKE</sequence>
<dbReference type="Proteomes" id="UP001147752">
    <property type="component" value="Unassembled WGS sequence"/>
</dbReference>
<dbReference type="FunFam" id="3.40.50.300:FF:000838">
    <property type="entry name" value="ABC multidrug transporter (Eurofung)"/>
    <property type="match status" value="1"/>
</dbReference>
<dbReference type="InterPro" id="IPR003439">
    <property type="entry name" value="ABC_transporter-like_ATP-bd"/>
</dbReference>
<dbReference type="GeneID" id="81459458"/>
<evidence type="ECO:0000256" key="8">
    <source>
        <dbReference type="ARBA" id="ARBA00022989"/>
    </source>
</evidence>
<dbReference type="PROSITE" id="PS50929">
    <property type="entry name" value="ABC_TM1F"/>
    <property type="match status" value="2"/>
</dbReference>
<dbReference type="PROSITE" id="PS50893">
    <property type="entry name" value="ABC_TRANSPORTER_2"/>
    <property type="match status" value="2"/>
</dbReference>
<proteinExistence type="inferred from homology"/>
<evidence type="ECO:0000259" key="14">
    <source>
        <dbReference type="PROSITE" id="PS50929"/>
    </source>
</evidence>
<keyword evidence="3" id="KW-0813">Transport</keyword>
<evidence type="ECO:0000256" key="3">
    <source>
        <dbReference type="ARBA" id="ARBA00022448"/>
    </source>
</evidence>
<dbReference type="Pfam" id="PF00664">
    <property type="entry name" value="ABC_membrane"/>
    <property type="match status" value="2"/>
</dbReference>
<evidence type="ECO:0000256" key="10">
    <source>
        <dbReference type="ARBA" id="ARBA00023180"/>
    </source>
</evidence>
<dbReference type="CDD" id="cd03250">
    <property type="entry name" value="ABCC_MRP_domain1"/>
    <property type="match status" value="1"/>
</dbReference>
<feature type="transmembrane region" description="Helical" evidence="12">
    <location>
        <begin position="429"/>
        <end position="447"/>
    </location>
</feature>
<feature type="transmembrane region" description="Helical" evidence="12">
    <location>
        <begin position="1343"/>
        <end position="1369"/>
    </location>
</feature>
<dbReference type="InterPro" id="IPR044746">
    <property type="entry name" value="ABCC_6TM_D1"/>
</dbReference>
<evidence type="ECO:0000256" key="11">
    <source>
        <dbReference type="SAM" id="MobiDB-lite"/>
    </source>
</evidence>
<keyword evidence="6" id="KW-0547">Nucleotide-binding</keyword>
<feature type="transmembrane region" description="Helical" evidence="12">
    <location>
        <begin position="1564"/>
        <end position="1586"/>
    </location>
</feature>
<name>A0A9W9SW63_9EURO</name>
<feature type="transmembrane region" description="Helical" evidence="12">
    <location>
        <begin position="703"/>
        <end position="725"/>
    </location>
</feature>
<dbReference type="CDD" id="cd18580">
    <property type="entry name" value="ABC_6TM_ABCC_D2"/>
    <property type="match status" value="1"/>
</dbReference>
<dbReference type="SMART" id="SM00382">
    <property type="entry name" value="AAA"/>
    <property type="match status" value="2"/>
</dbReference>
<dbReference type="InterPro" id="IPR027417">
    <property type="entry name" value="P-loop_NTPase"/>
</dbReference>
<dbReference type="GO" id="GO:0140359">
    <property type="term" value="F:ABC-type transporter activity"/>
    <property type="evidence" value="ECO:0007669"/>
    <property type="project" value="InterPro"/>
</dbReference>
<dbReference type="FunFam" id="1.20.1560.10:FF:000055">
    <property type="entry name" value="ABC multidrug transporter (Eurofung)"/>
    <property type="match status" value="1"/>
</dbReference>
<organism evidence="15 16">
    <name type="scientific">Penicillium concentricum</name>
    <dbReference type="NCBI Taxonomy" id="293559"/>
    <lineage>
        <taxon>Eukaryota</taxon>
        <taxon>Fungi</taxon>
        <taxon>Dikarya</taxon>
        <taxon>Ascomycota</taxon>
        <taxon>Pezizomycotina</taxon>
        <taxon>Eurotiomycetes</taxon>
        <taxon>Eurotiomycetidae</taxon>
        <taxon>Eurotiales</taxon>
        <taxon>Aspergillaceae</taxon>
        <taxon>Penicillium</taxon>
    </lineage>
</organism>
<dbReference type="RefSeq" id="XP_056584410.1">
    <property type="nucleotide sequence ID" value="XM_056720275.1"/>
</dbReference>
<dbReference type="Pfam" id="PF00005">
    <property type="entry name" value="ABC_tran"/>
    <property type="match status" value="2"/>
</dbReference>
<feature type="transmembrane region" description="Helical" evidence="12">
    <location>
        <begin position="1282"/>
        <end position="1303"/>
    </location>
</feature>
<dbReference type="PANTHER" id="PTHR24223">
    <property type="entry name" value="ATP-BINDING CASSETTE SUB-FAMILY C"/>
    <property type="match status" value="1"/>
</dbReference>
<keyword evidence="10" id="KW-0325">Glycoprotein</keyword>
<evidence type="ECO:0000313" key="16">
    <source>
        <dbReference type="Proteomes" id="UP001147752"/>
    </source>
</evidence>
<feature type="transmembrane region" description="Helical" evidence="12">
    <location>
        <begin position="525"/>
        <end position="542"/>
    </location>
</feature>
<feature type="domain" description="ABC transporter" evidence="13">
    <location>
        <begin position="1626"/>
        <end position="1857"/>
    </location>
</feature>
<dbReference type="EMBL" id="JAPZBT010000001">
    <property type="protein sequence ID" value="KAJ5384634.1"/>
    <property type="molecule type" value="Genomic_DNA"/>
</dbReference>
<feature type="transmembrane region" description="Helical" evidence="12">
    <location>
        <begin position="468"/>
        <end position="489"/>
    </location>
</feature>
<evidence type="ECO:0000256" key="7">
    <source>
        <dbReference type="ARBA" id="ARBA00022840"/>
    </source>
</evidence>
<dbReference type="CDD" id="cd15482">
    <property type="entry name" value="Sialidase_non-viral"/>
    <property type="match status" value="1"/>
</dbReference>
<dbReference type="CDD" id="cd03244">
    <property type="entry name" value="ABCC_MRP_domain2"/>
    <property type="match status" value="1"/>
</dbReference>
<dbReference type="InterPro" id="IPR056227">
    <property type="entry name" value="TMD0_ABC"/>
</dbReference>
<protein>
    <submittedName>
        <fullName evidence="15">Uncharacterized protein</fullName>
    </submittedName>
</protein>
<comment type="similarity">
    <text evidence="2">Belongs to the ABC transporter superfamily. ABCC family. Conjugate transporter (TC 3.A.1.208) subfamily.</text>
</comment>
<evidence type="ECO:0000313" key="15">
    <source>
        <dbReference type="EMBL" id="KAJ5384634.1"/>
    </source>
</evidence>
<feature type="transmembrane region" description="Helical" evidence="12">
    <location>
        <begin position="799"/>
        <end position="823"/>
    </location>
</feature>
<evidence type="ECO:0000256" key="2">
    <source>
        <dbReference type="ARBA" id="ARBA00009726"/>
    </source>
</evidence>
<evidence type="ECO:0000256" key="4">
    <source>
        <dbReference type="ARBA" id="ARBA00022475"/>
    </source>
</evidence>
<gene>
    <name evidence="15" type="ORF">N7517_002545</name>
</gene>
<dbReference type="InterPro" id="IPR011527">
    <property type="entry name" value="ABC1_TM_dom"/>
</dbReference>
<keyword evidence="4" id="KW-1003">Cell membrane</keyword>
<evidence type="ECO:0000256" key="12">
    <source>
        <dbReference type="SAM" id="Phobius"/>
    </source>
</evidence>
<dbReference type="FunFam" id="1.20.1560.10:FF:000066">
    <property type="entry name" value="ABC multidrug transporter (Eurofung)"/>
    <property type="match status" value="1"/>
</dbReference>
<dbReference type="InterPro" id="IPR017871">
    <property type="entry name" value="ABC_transporter-like_CS"/>
</dbReference>
<comment type="subcellular location">
    <subcellularLocation>
        <location evidence="1">Cell membrane</location>
        <topology evidence="1">Multi-pass membrane protein</topology>
    </subcellularLocation>
</comment>
<dbReference type="Pfam" id="PF24357">
    <property type="entry name" value="TMD0_ABC"/>
    <property type="match status" value="1"/>
</dbReference>
<dbReference type="CDD" id="cd18579">
    <property type="entry name" value="ABC_6TM_ABCC_D1"/>
    <property type="match status" value="1"/>
</dbReference>